<dbReference type="EMBL" id="SIDB01000003">
    <property type="protein sequence ID" value="KAI3434870.1"/>
    <property type="molecule type" value="Genomic_DNA"/>
</dbReference>
<evidence type="ECO:0000256" key="9">
    <source>
        <dbReference type="SAM" id="Phobius"/>
    </source>
</evidence>
<keyword evidence="7 9" id="KW-0472">Membrane</keyword>
<dbReference type="Proteomes" id="UP001055712">
    <property type="component" value="Unassembled WGS sequence"/>
</dbReference>
<keyword evidence="2" id="KW-0813">Transport</keyword>
<keyword evidence="3" id="KW-1003">Cell membrane</keyword>
<dbReference type="GO" id="GO:0005886">
    <property type="term" value="C:plasma membrane"/>
    <property type="evidence" value="ECO:0007669"/>
    <property type="project" value="UniProtKB-SubCell"/>
</dbReference>
<feature type="transmembrane region" description="Helical" evidence="9">
    <location>
        <begin position="139"/>
        <end position="163"/>
    </location>
</feature>
<feature type="transmembrane region" description="Helical" evidence="9">
    <location>
        <begin position="169"/>
        <end position="188"/>
    </location>
</feature>
<comment type="caution">
    <text evidence="10">The sequence shown here is derived from an EMBL/GenBank/DDBJ whole genome shotgun (WGS) entry which is preliminary data.</text>
</comment>
<feature type="compositionally biased region" description="Polar residues" evidence="8">
    <location>
        <begin position="68"/>
        <end position="81"/>
    </location>
</feature>
<evidence type="ECO:0000256" key="1">
    <source>
        <dbReference type="ARBA" id="ARBA00004651"/>
    </source>
</evidence>
<feature type="region of interest" description="Disordered" evidence="8">
    <location>
        <begin position="420"/>
        <end position="439"/>
    </location>
</feature>
<evidence type="ECO:0000256" key="2">
    <source>
        <dbReference type="ARBA" id="ARBA00022448"/>
    </source>
</evidence>
<organism evidence="10 11">
    <name type="scientific">Chlorella vulgaris</name>
    <name type="common">Green alga</name>
    <dbReference type="NCBI Taxonomy" id="3077"/>
    <lineage>
        <taxon>Eukaryota</taxon>
        <taxon>Viridiplantae</taxon>
        <taxon>Chlorophyta</taxon>
        <taxon>core chlorophytes</taxon>
        <taxon>Trebouxiophyceae</taxon>
        <taxon>Chlorellales</taxon>
        <taxon>Chlorellaceae</taxon>
        <taxon>Chlorella clade</taxon>
        <taxon>Chlorella</taxon>
    </lineage>
</organism>
<name>A0A9D4TUG4_CHLVU</name>
<evidence type="ECO:0000256" key="3">
    <source>
        <dbReference type="ARBA" id="ARBA00022475"/>
    </source>
</evidence>
<reference evidence="10" key="1">
    <citation type="journal article" date="2019" name="Plant J.">
        <title>Chlorella vulgaris genome assembly and annotation reveals the molecular basis for metabolic acclimation to high light conditions.</title>
        <authorList>
            <person name="Cecchin M."/>
            <person name="Marcolungo L."/>
            <person name="Rossato M."/>
            <person name="Girolomoni L."/>
            <person name="Cosentino E."/>
            <person name="Cuine S."/>
            <person name="Li-Beisson Y."/>
            <person name="Delledonne M."/>
            <person name="Ballottari M."/>
        </authorList>
    </citation>
    <scope>NUCLEOTIDE SEQUENCE</scope>
    <source>
        <strain evidence="10">211/11P</strain>
    </source>
</reference>
<feature type="compositionally biased region" description="Basic and acidic residues" evidence="8">
    <location>
        <begin position="50"/>
        <end position="63"/>
    </location>
</feature>
<keyword evidence="5 9" id="KW-1133">Transmembrane helix</keyword>
<sequence>MQAPGLTCPRALPAGAAPRLAVASRSLHTPRPRPLIQPPASSRPAPGLVRRREGRQQHQHLEPPHATPEQQQPASSSEATTALTGYPWHSDEWKEEYRRHLRVTFDFGRWRTHRSSGRYLRHMASLLRANTLQGVAQPLAYVISVSLGVAAYHAAAAAGVLPLWPCLKLAANAPFGLTSFALSLLLVFRTNSSYARWDEARKMWGQIVNRSRDFVRQGLGYIPPHQSELQSMLCRWTVAYSRSLMCHLREGESLAAELKDVLLPDELEGLLGASNRPNYCCQVLTEVVREAQLPSASPSNTTDSTAAVPAGAAYRMDENLTVFEDVLGGCERLLKTPIPLAYTRHTSRFMMIWLTLLPWSLWDTCGLLMIPVTAMVAFLLLGIEEIGVSIEEPFSILPLEGICATIEGNVREMVNTYSARQARRRQQHQNNGNGKGNGALIPSDLLKRHGGNRSSNAVPAGLYVPGPSAAAAAQ</sequence>
<accession>A0A9D4TUG4</accession>
<keyword evidence="4 9" id="KW-0812">Transmembrane</keyword>
<dbReference type="GO" id="GO:0005254">
    <property type="term" value="F:chloride channel activity"/>
    <property type="evidence" value="ECO:0007669"/>
    <property type="project" value="InterPro"/>
</dbReference>
<evidence type="ECO:0000256" key="7">
    <source>
        <dbReference type="ARBA" id="ARBA00023136"/>
    </source>
</evidence>
<keyword evidence="6" id="KW-0406">Ion transport</keyword>
<dbReference type="PANTHER" id="PTHR33281:SF19">
    <property type="entry name" value="VOLTAGE-DEPENDENT ANION CHANNEL-FORMING PROTEIN YNEE"/>
    <property type="match status" value="1"/>
</dbReference>
<evidence type="ECO:0000313" key="11">
    <source>
        <dbReference type="Proteomes" id="UP001055712"/>
    </source>
</evidence>
<evidence type="ECO:0000256" key="5">
    <source>
        <dbReference type="ARBA" id="ARBA00022989"/>
    </source>
</evidence>
<protein>
    <submittedName>
        <fullName evidence="10">Uncharacterized protein</fullName>
    </submittedName>
</protein>
<reference evidence="10" key="2">
    <citation type="submission" date="2020-11" db="EMBL/GenBank/DDBJ databases">
        <authorList>
            <person name="Cecchin M."/>
            <person name="Marcolungo L."/>
            <person name="Rossato M."/>
            <person name="Girolomoni L."/>
            <person name="Cosentino E."/>
            <person name="Cuine S."/>
            <person name="Li-Beisson Y."/>
            <person name="Delledonne M."/>
            <person name="Ballottari M."/>
        </authorList>
    </citation>
    <scope>NUCLEOTIDE SEQUENCE</scope>
    <source>
        <strain evidence="10">211/11P</strain>
        <tissue evidence="10">Whole cell</tissue>
    </source>
</reference>
<evidence type="ECO:0000313" key="10">
    <source>
        <dbReference type="EMBL" id="KAI3434870.1"/>
    </source>
</evidence>
<dbReference type="Pfam" id="PF25539">
    <property type="entry name" value="Bestrophin_2"/>
    <property type="match status" value="1"/>
</dbReference>
<feature type="region of interest" description="Disordered" evidence="8">
    <location>
        <begin position="22"/>
        <end position="81"/>
    </location>
</feature>
<feature type="transmembrane region" description="Helical" evidence="9">
    <location>
        <begin position="352"/>
        <end position="381"/>
    </location>
</feature>
<comment type="subcellular location">
    <subcellularLocation>
        <location evidence="1">Cell membrane</location>
        <topology evidence="1">Multi-pass membrane protein</topology>
    </subcellularLocation>
</comment>
<proteinExistence type="predicted"/>
<dbReference type="AlphaFoldDB" id="A0A9D4TUG4"/>
<keyword evidence="11" id="KW-1185">Reference proteome</keyword>
<gene>
    <name evidence="10" type="ORF">D9Q98_002924</name>
</gene>
<evidence type="ECO:0000256" key="8">
    <source>
        <dbReference type="SAM" id="MobiDB-lite"/>
    </source>
</evidence>
<dbReference type="PANTHER" id="PTHR33281">
    <property type="entry name" value="UPF0187 PROTEIN YNEE"/>
    <property type="match status" value="1"/>
</dbReference>
<evidence type="ECO:0000256" key="6">
    <source>
        <dbReference type="ARBA" id="ARBA00023065"/>
    </source>
</evidence>
<dbReference type="OrthoDB" id="1368at2759"/>
<dbReference type="InterPro" id="IPR044669">
    <property type="entry name" value="YneE/VCCN1/2-like"/>
</dbReference>
<evidence type="ECO:0000256" key="4">
    <source>
        <dbReference type="ARBA" id="ARBA00022692"/>
    </source>
</evidence>